<dbReference type="EMBL" id="NBII01000001">
    <property type="protein sequence ID" value="PAV23053.1"/>
    <property type="molecule type" value="Genomic_DNA"/>
</dbReference>
<keyword evidence="2" id="KW-1185">Reference proteome</keyword>
<dbReference type="AlphaFoldDB" id="A0A286UTX4"/>
<reference evidence="1 2" key="1">
    <citation type="journal article" date="2017" name="Mol. Ecol.">
        <title>Comparative and population genomic landscape of Phellinus noxius: A hypervariable fungus causing root rot in trees.</title>
        <authorList>
            <person name="Chung C.L."/>
            <person name="Lee T.J."/>
            <person name="Akiba M."/>
            <person name="Lee H.H."/>
            <person name="Kuo T.H."/>
            <person name="Liu D."/>
            <person name="Ke H.M."/>
            <person name="Yokoi T."/>
            <person name="Roa M.B."/>
            <person name="Lu M.J."/>
            <person name="Chang Y.Y."/>
            <person name="Ann P.J."/>
            <person name="Tsai J.N."/>
            <person name="Chen C.Y."/>
            <person name="Tzean S.S."/>
            <person name="Ota Y."/>
            <person name="Hattori T."/>
            <person name="Sahashi N."/>
            <person name="Liou R.F."/>
            <person name="Kikuchi T."/>
            <person name="Tsai I.J."/>
        </authorList>
    </citation>
    <scope>NUCLEOTIDE SEQUENCE [LARGE SCALE GENOMIC DNA]</scope>
    <source>
        <strain evidence="1 2">FFPRI411160</strain>
    </source>
</reference>
<protein>
    <submittedName>
        <fullName evidence="1">Uncharacterized protein</fullName>
    </submittedName>
</protein>
<evidence type="ECO:0000313" key="2">
    <source>
        <dbReference type="Proteomes" id="UP000217199"/>
    </source>
</evidence>
<organism evidence="1 2">
    <name type="scientific">Pyrrhoderma noxium</name>
    <dbReference type="NCBI Taxonomy" id="2282107"/>
    <lineage>
        <taxon>Eukaryota</taxon>
        <taxon>Fungi</taxon>
        <taxon>Dikarya</taxon>
        <taxon>Basidiomycota</taxon>
        <taxon>Agaricomycotina</taxon>
        <taxon>Agaricomycetes</taxon>
        <taxon>Hymenochaetales</taxon>
        <taxon>Hymenochaetaceae</taxon>
        <taxon>Pyrrhoderma</taxon>
    </lineage>
</organism>
<proteinExistence type="predicted"/>
<accession>A0A286UTX4</accession>
<sequence length="106" mass="12148">MISGTLLDRAHASALYHASCLSASSFQLRIPIDISISEEVILFSNFFRPVHIHFSFEYLKELSMLSFPEIMSSVLYVLSSSSRQPDRYKAPIGDVLVFRLTWFSKR</sequence>
<gene>
    <name evidence="1" type="ORF">PNOK_0012000</name>
</gene>
<evidence type="ECO:0000313" key="1">
    <source>
        <dbReference type="EMBL" id="PAV23053.1"/>
    </source>
</evidence>
<dbReference type="InParanoid" id="A0A286UTX4"/>
<comment type="caution">
    <text evidence="1">The sequence shown here is derived from an EMBL/GenBank/DDBJ whole genome shotgun (WGS) entry which is preliminary data.</text>
</comment>
<name>A0A286UTX4_9AGAM</name>
<dbReference type="Proteomes" id="UP000217199">
    <property type="component" value="Unassembled WGS sequence"/>
</dbReference>